<proteinExistence type="predicted"/>
<gene>
    <name evidence="4" type="ORF">BDZ31_002804</name>
</gene>
<evidence type="ECO:0000256" key="2">
    <source>
        <dbReference type="ARBA" id="ARBA00022777"/>
    </source>
</evidence>
<keyword evidence="5" id="KW-1185">Reference proteome</keyword>
<dbReference type="Gene3D" id="3.40.1190.20">
    <property type="match status" value="1"/>
</dbReference>
<dbReference type="EC" id="2.7.1.15" evidence="4"/>
<dbReference type="AlphaFoldDB" id="A0A840IFU9"/>
<evidence type="ECO:0000256" key="1">
    <source>
        <dbReference type="ARBA" id="ARBA00022679"/>
    </source>
</evidence>
<dbReference type="Proteomes" id="UP000585272">
    <property type="component" value="Unassembled WGS sequence"/>
</dbReference>
<keyword evidence="2 4" id="KW-0418">Kinase</keyword>
<dbReference type="PANTHER" id="PTHR10584:SF166">
    <property type="entry name" value="RIBOKINASE"/>
    <property type="match status" value="1"/>
</dbReference>
<dbReference type="InterPro" id="IPR029056">
    <property type="entry name" value="Ribokinase-like"/>
</dbReference>
<organism evidence="4 5">
    <name type="scientific">Conexibacter arvalis</name>
    <dbReference type="NCBI Taxonomy" id="912552"/>
    <lineage>
        <taxon>Bacteria</taxon>
        <taxon>Bacillati</taxon>
        <taxon>Actinomycetota</taxon>
        <taxon>Thermoleophilia</taxon>
        <taxon>Solirubrobacterales</taxon>
        <taxon>Conexibacteraceae</taxon>
        <taxon>Conexibacter</taxon>
    </lineage>
</organism>
<dbReference type="GO" id="GO:0004747">
    <property type="term" value="F:ribokinase activity"/>
    <property type="evidence" value="ECO:0007669"/>
    <property type="project" value="UniProtKB-EC"/>
</dbReference>
<protein>
    <submittedName>
        <fullName evidence="4">Ribokinase</fullName>
        <ecNumber evidence="4">2.7.1.15</ecNumber>
    </submittedName>
</protein>
<dbReference type="EMBL" id="JACHNU010000003">
    <property type="protein sequence ID" value="MBB4663215.1"/>
    <property type="molecule type" value="Genomic_DNA"/>
</dbReference>
<sequence length="301" mass="30685">MSEGGREGAPGTRSAGAAAARERGRFAVVGHVEWLDLAVVDHLPRAGEIVTATDHLEAAAGGGAVAAVQLRRLAGHADFYSVVGDDALGARAAAELRGALGVALHAVPRPGRGQRRAFTHVDASAERTITVLGERLVPRGEEPLPWEELAAADAVYWTGGDAAAAAAARRARVLVATGRAPKGLIAAGVRPDVVVASASDRKELAGAEALPERPRWLVLTDGARGGRWEGADGSVGRWEPATPPGPLVDAYGCGDSFAAGLTYGLGAGLPLPDALALAARCGAWCATGRGPYGRQLTGAEL</sequence>
<dbReference type="InterPro" id="IPR011611">
    <property type="entry name" value="PfkB_dom"/>
</dbReference>
<dbReference type="Pfam" id="PF00294">
    <property type="entry name" value="PfkB"/>
    <property type="match status" value="1"/>
</dbReference>
<name>A0A840IFU9_9ACTN</name>
<accession>A0A840IFU9</accession>
<keyword evidence="1 4" id="KW-0808">Transferase</keyword>
<evidence type="ECO:0000313" key="4">
    <source>
        <dbReference type="EMBL" id="MBB4663215.1"/>
    </source>
</evidence>
<dbReference type="RefSeq" id="WP_183342941.1">
    <property type="nucleotide sequence ID" value="NZ_JACHNU010000003.1"/>
</dbReference>
<evidence type="ECO:0000313" key="5">
    <source>
        <dbReference type="Proteomes" id="UP000585272"/>
    </source>
</evidence>
<evidence type="ECO:0000259" key="3">
    <source>
        <dbReference type="Pfam" id="PF00294"/>
    </source>
</evidence>
<reference evidence="4 5" key="1">
    <citation type="submission" date="2020-08" db="EMBL/GenBank/DDBJ databases">
        <title>Genomic Encyclopedia of Archaeal and Bacterial Type Strains, Phase II (KMG-II): from individual species to whole genera.</title>
        <authorList>
            <person name="Goeker M."/>
        </authorList>
    </citation>
    <scope>NUCLEOTIDE SEQUENCE [LARGE SCALE GENOMIC DNA]</scope>
    <source>
        <strain evidence="4 5">DSM 23288</strain>
    </source>
</reference>
<dbReference type="PANTHER" id="PTHR10584">
    <property type="entry name" value="SUGAR KINASE"/>
    <property type="match status" value="1"/>
</dbReference>
<dbReference type="SUPFAM" id="SSF53613">
    <property type="entry name" value="Ribokinase-like"/>
    <property type="match status" value="1"/>
</dbReference>
<comment type="caution">
    <text evidence="4">The sequence shown here is derived from an EMBL/GenBank/DDBJ whole genome shotgun (WGS) entry which is preliminary data.</text>
</comment>
<dbReference type="GO" id="GO:0005829">
    <property type="term" value="C:cytosol"/>
    <property type="evidence" value="ECO:0007669"/>
    <property type="project" value="TreeGrafter"/>
</dbReference>
<feature type="domain" description="Carbohydrate kinase PfkB" evidence="3">
    <location>
        <begin position="27"/>
        <end position="291"/>
    </location>
</feature>